<dbReference type="PANTHER" id="PTHR46088">
    <property type="entry name" value="TUBULIN--TYROSINE LIGASE-LIKE PROTEIN 12"/>
    <property type="match status" value="1"/>
</dbReference>
<keyword evidence="2" id="KW-1185">Reference proteome</keyword>
<dbReference type="InterPro" id="IPR004344">
    <property type="entry name" value="TTL/TTLL_fam"/>
</dbReference>
<proteinExistence type="predicted"/>
<name>A0AAD8AK86_DIPPU</name>
<dbReference type="EMBL" id="JASPKZ010000435">
    <property type="protein sequence ID" value="KAJ9600255.1"/>
    <property type="molecule type" value="Genomic_DNA"/>
</dbReference>
<dbReference type="InterPro" id="IPR027749">
    <property type="entry name" value="TTLL12"/>
</dbReference>
<dbReference type="Proteomes" id="UP001233999">
    <property type="component" value="Unassembled WGS sequence"/>
</dbReference>
<evidence type="ECO:0000313" key="2">
    <source>
        <dbReference type="Proteomes" id="UP001233999"/>
    </source>
</evidence>
<evidence type="ECO:0008006" key="3">
    <source>
        <dbReference type="Google" id="ProtNLM"/>
    </source>
</evidence>
<comment type="caution">
    <text evidence="1">The sequence shown here is derived from an EMBL/GenBank/DDBJ whole genome shotgun (WGS) entry which is preliminary data.</text>
</comment>
<evidence type="ECO:0000313" key="1">
    <source>
        <dbReference type="EMBL" id="KAJ9600255.1"/>
    </source>
</evidence>
<gene>
    <name evidence="1" type="ORF">L9F63_009431</name>
</gene>
<dbReference type="AlphaFoldDB" id="A0AAD8AK86"/>
<reference evidence="1" key="2">
    <citation type="submission" date="2023-05" db="EMBL/GenBank/DDBJ databases">
        <authorList>
            <person name="Fouks B."/>
        </authorList>
    </citation>
    <scope>NUCLEOTIDE SEQUENCE</scope>
    <source>
        <strain evidence="1">Stay&amp;Tobe</strain>
        <tissue evidence="1">Testes</tissue>
    </source>
</reference>
<organism evidence="1 2">
    <name type="scientific">Diploptera punctata</name>
    <name type="common">Pacific beetle cockroach</name>
    <dbReference type="NCBI Taxonomy" id="6984"/>
    <lineage>
        <taxon>Eukaryota</taxon>
        <taxon>Metazoa</taxon>
        <taxon>Ecdysozoa</taxon>
        <taxon>Arthropoda</taxon>
        <taxon>Hexapoda</taxon>
        <taxon>Insecta</taxon>
        <taxon>Pterygota</taxon>
        <taxon>Neoptera</taxon>
        <taxon>Polyneoptera</taxon>
        <taxon>Dictyoptera</taxon>
        <taxon>Blattodea</taxon>
        <taxon>Blaberoidea</taxon>
        <taxon>Blaberidae</taxon>
        <taxon>Diplopterinae</taxon>
        <taxon>Diploptera</taxon>
    </lineage>
</organism>
<reference evidence="1" key="1">
    <citation type="journal article" date="2023" name="IScience">
        <title>Live-bearing cockroach genome reveals convergent evolutionary mechanisms linked to viviparity in insects and beyond.</title>
        <authorList>
            <person name="Fouks B."/>
            <person name="Harrison M.C."/>
            <person name="Mikhailova A.A."/>
            <person name="Marchal E."/>
            <person name="English S."/>
            <person name="Carruthers M."/>
            <person name="Jennings E.C."/>
            <person name="Chiamaka E.L."/>
            <person name="Frigard R.A."/>
            <person name="Pippel M."/>
            <person name="Attardo G.M."/>
            <person name="Benoit J.B."/>
            <person name="Bornberg-Bauer E."/>
            <person name="Tobe S.S."/>
        </authorList>
    </citation>
    <scope>NUCLEOTIDE SEQUENCE</scope>
    <source>
        <strain evidence="1">Stay&amp;Tobe</strain>
    </source>
</reference>
<accession>A0AAD8AK86</accession>
<protein>
    <recommendedName>
        <fullName evidence="3">Tubulin--tyrosine ligase-like protein 12</fullName>
    </recommendedName>
</protein>
<dbReference type="PROSITE" id="PS51221">
    <property type="entry name" value="TTL"/>
    <property type="match status" value="1"/>
</dbReference>
<dbReference type="PANTHER" id="PTHR46088:SF1">
    <property type="entry name" value="TUBULIN--TYROSINE LIGASE-LIKE PROTEIN 12"/>
    <property type="match status" value="1"/>
</dbReference>
<dbReference type="Gene3D" id="3.30.470.20">
    <property type="entry name" value="ATP-grasp fold, B domain"/>
    <property type="match status" value="1"/>
</dbReference>
<dbReference type="GO" id="GO:0005737">
    <property type="term" value="C:cytoplasm"/>
    <property type="evidence" value="ECO:0007669"/>
    <property type="project" value="TreeGrafter"/>
</dbReference>
<sequence>MHTRIFFLRFSNKPFELNDFDDYEKHFTVMNYNDNAPLYRKLSHEFIEEFELQYPEHKWTDIETKIFAVLFELLKGATCKEPPLGIASSSQSRALYAADIMLAWKKDGSRTMQPKLLEVNWTPDCQRACQYYPDFYNDVFGLLFLDEEKDVFKLLQ</sequence>
<dbReference type="Pfam" id="PF03133">
    <property type="entry name" value="TTL"/>
    <property type="match status" value="1"/>
</dbReference>